<comment type="caution">
    <text evidence="1">The sequence shown here is derived from an EMBL/GenBank/DDBJ whole genome shotgun (WGS) entry which is preliminary data.</text>
</comment>
<gene>
    <name evidence="1" type="ORF">GCM10007043_15350</name>
</gene>
<dbReference type="NCBIfam" id="TIGR01409">
    <property type="entry name" value="TAT_signal_seq"/>
    <property type="match status" value="1"/>
</dbReference>
<dbReference type="PANTHER" id="PTHR35399">
    <property type="entry name" value="SLR8030 PROTEIN"/>
    <property type="match status" value="1"/>
</dbReference>
<dbReference type="InterPro" id="IPR008557">
    <property type="entry name" value="PhoX"/>
</dbReference>
<accession>A0A8J3BE96</accession>
<dbReference type="Proteomes" id="UP000637720">
    <property type="component" value="Unassembled WGS sequence"/>
</dbReference>
<name>A0A8J3BE96_9BACI</name>
<dbReference type="RefSeq" id="WP_188817444.1">
    <property type="nucleotide sequence ID" value="NZ_BMOF01000029.1"/>
</dbReference>
<dbReference type="PANTHER" id="PTHR35399:SF2">
    <property type="entry name" value="DUF839 DOMAIN-CONTAINING PROTEIN"/>
    <property type="match status" value="1"/>
</dbReference>
<proteinExistence type="predicted"/>
<reference evidence="1" key="2">
    <citation type="submission" date="2020-09" db="EMBL/GenBank/DDBJ databases">
        <authorList>
            <person name="Sun Q."/>
            <person name="Ohkuma M."/>
        </authorList>
    </citation>
    <scope>NUCLEOTIDE SEQUENCE</scope>
    <source>
        <strain evidence="1">JCM 14719</strain>
    </source>
</reference>
<dbReference type="InterPro" id="IPR006311">
    <property type="entry name" value="TAT_signal"/>
</dbReference>
<organism evidence="1 2">
    <name type="scientific">Calditerricola satsumensis</name>
    <dbReference type="NCBI Taxonomy" id="373054"/>
    <lineage>
        <taxon>Bacteria</taxon>
        <taxon>Bacillati</taxon>
        <taxon>Bacillota</taxon>
        <taxon>Bacilli</taxon>
        <taxon>Bacillales</taxon>
        <taxon>Bacillaceae</taxon>
        <taxon>Calditerricola</taxon>
    </lineage>
</organism>
<reference evidence="1" key="1">
    <citation type="journal article" date="2014" name="Int. J. Syst. Evol. Microbiol.">
        <title>Complete genome sequence of Corynebacterium casei LMG S-19264T (=DSM 44701T), isolated from a smear-ripened cheese.</title>
        <authorList>
            <consortium name="US DOE Joint Genome Institute (JGI-PGF)"/>
            <person name="Walter F."/>
            <person name="Albersmeier A."/>
            <person name="Kalinowski J."/>
            <person name="Ruckert C."/>
        </authorList>
    </citation>
    <scope>NUCLEOTIDE SEQUENCE</scope>
    <source>
        <strain evidence="1">JCM 14719</strain>
    </source>
</reference>
<sequence>MEPISRRQFLTYLGVGAAAMLGSMASLHPVAQAAAAVEKAARPSRRRGRGPSPFARFRSLPPLRENDVIVPKGFTYTILASFGDTINAKGERFGDSADLTVYFPIDALSGGTNAEDGLLWVNHEFPVPGHYLKLLGIDPDTFSKDRLAQYPELLRLQKQAVGGSVIRVRNENGTWRMVQDERYNRRIDATTPMQLTGPARGSAAVKGATVVEGTLGNCGGGRTLWNTVLSCEENTEYGRVYGWPDFVDEHYGWVVEIDPFNPDAPIRKHTALGRFAHENAAMTLTRDGRVVVYMGDDKADECFYKFVSAKKYNPHRREANFDMLESGTLYVADLRNGRWIPLDYETNEKLRTYQKDGKPFFKSQADVLTYTREAARAVGGTPLDRPEDVEIHPLDGTVYLALTNNPKHGNFYGQILRFIPEGGDHGSDTFTFEVFAVGGPQSGLSCPDNLCFDSAGNLWVAVDYDPSETGAYAPFGNCGFFLVPTDGRHCGEALQFLSGPDGCETTGPCFTPDEKTLFLGIQHPDTWNPHPRHGFGRSAVIAVTRG</sequence>
<evidence type="ECO:0000313" key="1">
    <source>
        <dbReference type="EMBL" id="GGK02208.1"/>
    </source>
</evidence>
<dbReference type="InterPro" id="IPR019546">
    <property type="entry name" value="TAT_signal_bac_arc"/>
</dbReference>
<dbReference type="Pfam" id="PF05787">
    <property type="entry name" value="PhoX"/>
    <property type="match status" value="1"/>
</dbReference>
<evidence type="ECO:0008006" key="3">
    <source>
        <dbReference type="Google" id="ProtNLM"/>
    </source>
</evidence>
<dbReference type="EMBL" id="BMOF01000029">
    <property type="protein sequence ID" value="GGK02208.1"/>
    <property type="molecule type" value="Genomic_DNA"/>
</dbReference>
<dbReference type="InterPro" id="IPR011042">
    <property type="entry name" value="6-blade_b-propeller_TolB-like"/>
</dbReference>
<dbReference type="AlphaFoldDB" id="A0A8J3BE96"/>
<evidence type="ECO:0000313" key="2">
    <source>
        <dbReference type="Proteomes" id="UP000637720"/>
    </source>
</evidence>
<keyword evidence="2" id="KW-1185">Reference proteome</keyword>
<dbReference type="SUPFAM" id="SSF101898">
    <property type="entry name" value="NHL repeat"/>
    <property type="match status" value="1"/>
</dbReference>
<protein>
    <recommendedName>
        <fullName evidence="3">DUF839 domain-containing protein</fullName>
    </recommendedName>
</protein>
<dbReference type="Gene3D" id="2.120.10.30">
    <property type="entry name" value="TolB, C-terminal domain"/>
    <property type="match status" value="1"/>
</dbReference>
<dbReference type="PROSITE" id="PS51318">
    <property type="entry name" value="TAT"/>
    <property type="match status" value="1"/>
</dbReference>